<evidence type="ECO:0000313" key="2">
    <source>
        <dbReference type="EMBL" id="PIP62279.1"/>
    </source>
</evidence>
<gene>
    <name evidence="2" type="ORF">COW98_04915</name>
</gene>
<comment type="caution">
    <text evidence="2">The sequence shown here is derived from an EMBL/GenBank/DDBJ whole genome shotgun (WGS) entry which is preliminary data.</text>
</comment>
<sequence>MNLRKFLRLNNIMEMVKTELKKSDPPKQLKSGTRQWNSGRIKFAVIGWKDKPEKNYIIFEKSFYGKTQWPDQKFNLRYIDWNNLKKLIDEELNQDTKWEQKVAVIDQNSLSTLIQKDPDIIEKVLSNKNILKLSDASLESLDQLAVRLYEVKTEKIDLILKELARSSSADIEKFSNLLEDLRLNQVSMMASIIYQKLKVIDLLEKTCRNKEKLERDVHTIFEKHCWLVGKGYEIVQSDKPLSQYLDENLQNDPETRKRPDLIVKKIPYVDEVILIELKAPGVKLKAQHVGQVLTYKSLIEQNKPNIKEIHCFIFGYEKDKTFSLSRDVKIKTFSELISEIKEEYQEYQKVLEEGKEINKDMPF</sequence>
<evidence type="ECO:0000256" key="1">
    <source>
        <dbReference type="SAM" id="Coils"/>
    </source>
</evidence>
<evidence type="ECO:0000313" key="3">
    <source>
        <dbReference type="Proteomes" id="UP000231021"/>
    </source>
</evidence>
<dbReference type="EMBL" id="PCTB01000100">
    <property type="protein sequence ID" value="PIP62279.1"/>
    <property type="molecule type" value="Genomic_DNA"/>
</dbReference>
<protein>
    <submittedName>
        <fullName evidence="2">Uncharacterized protein</fullName>
    </submittedName>
</protein>
<proteinExistence type="predicted"/>
<dbReference type="InterPro" id="IPR011856">
    <property type="entry name" value="tRNA_endonuc-like_dom_sf"/>
</dbReference>
<keyword evidence="1" id="KW-0175">Coiled coil</keyword>
<dbReference type="Proteomes" id="UP000231021">
    <property type="component" value="Unassembled WGS sequence"/>
</dbReference>
<organism evidence="2 3">
    <name type="scientific">Candidatus Roizmanbacteria bacterium CG22_combo_CG10-13_8_21_14_all_35_9</name>
    <dbReference type="NCBI Taxonomy" id="1974861"/>
    <lineage>
        <taxon>Bacteria</taxon>
        <taxon>Candidatus Roizmaniibacteriota</taxon>
    </lineage>
</organism>
<dbReference type="GO" id="GO:0003676">
    <property type="term" value="F:nucleic acid binding"/>
    <property type="evidence" value="ECO:0007669"/>
    <property type="project" value="InterPro"/>
</dbReference>
<feature type="coiled-coil region" evidence="1">
    <location>
        <begin position="330"/>
        <end position="357"/>
    </location>
</feature>
<dbReference type="AlphaFoldDB" id="A0A2H0BXM1"/>
<name>A0A2H0BXM1_9BACT</name>
<reference evidence="2 3" key="1">
    <citation type="submission" date="2017-09" db="EMBL/GenBank/DDBJ databases">
        <title>Depth-based differentiation of microbial function through sediment-hosted aquifers and enrichment of novel symbionts in the deep terrestrial subsurface.</title>
        <authorList>
            <person name="Probst A.J."/>
            <person name="Ladd B."/>
            <person name="Jarett J.K."/>
            <person name="Geller-Mcgrath D.E."/>
            <person name="Sieber C.M."/>
            <person name="Emerson J.B."/>
            <person name="Anantharaman K."/>
            <person name="Thomas B.C."/>
            <person name="Malmstrom R."/>
            <person name="Stieglmeier M."/>
            <person name="Klingl A."/>
            <person name="Woyke T."/>
            <person name="Ryan C.M."/>
            <person name="Banfield J.F."/>
        </authorList>
    </citation>
    <scope>NUCLEOTIDE SEQUENCE [LARGE SCALE GENOMIC DNA]</scope>
    <source>
        <strain evidence="2">CG22_combo_CG10-13_8_21_14_all_35_9</strain>
    </source>
</reference>
<dbReference type="Gene3D" id="3.40.1350.10">
    <property type="match status" value="1"/>
</dbReference>
<accession>A0A2H0BXM1</accession>